<dbReference type="EMBL" id="BSYI01000045">
    <property type="protein sequence ID" value="GMG84884.1"/>
    <property type="molecule type" value="Genomic_DNA"/>
</dbReference>
<comment type="caution">
    <text evidence="2">The sequence shown here is derived from an EMBL/GenBank/DDBJ whole genome shotgun (WGS) entry which is preliminary data.</text>
</comment>
<keyword evidence="3" id="KW-1185">Reference proteome</keyword>
<dbReference type="Proteomes" id="UP001239909">
    <property type="component" value="Unassembled WGS sequence"/>
</dbReference>
<evidence type="ECO:0000256" key="1">
    <source>
        <dbReference type="SAM" id="MobiDB-lite"/>
    </source>
</evidence>
<feature type="region of interest" description="Disordered" evidence="1">
    <location>
        <begin position="90"/>
        <end position="129"/>
    </location>
</feature>
<sequence>MGLAGAIGPGTGRWDMGPRWRRGRRVSRPAPGNRSSAAGGDIAPVAAKPRRPALKGWGGRRGPIVGLPGRSCWGGREGRRYLVVRRGAGGSRGAAWVGPGRHRPGDRRRCQGHARRTKTGGGGSGCGWDIRKRGRSAFIPRPHPSTMAVSGMSAPGCAKLSFRR</sequence>
<evidence type="ECO:0000313" key="2">
    <source>
        <dbReference type="EMBL" id="GMG84884.1"/>
    </source>
</evidence>
<reference evidence="2 3" key="1">
    <citation type="submission" date="2023-04" db="EMBL/GenBank/DDBJ databases">
        <title>Marinoamorphus aggregata gen. nov., sp. Nov., isolate from tissue of brittle star Ophioplocus japonicus.</title>
        <authorList>
            <person name="Kawano K."/>
            <person name="Sawayama S."/>
            <person name="Nakagawa S."/>
        </authorList>
    </citation>
    <scope>NUCLEOTIDE SEQUENCE [LARGE SCALE GENOMIC DNA]</scope>
    <source>
        <strain evidence="2 3">NKW23</strain>
    </source>
</reference>
<feature type="region of interest" description="Disordered" evidence="1">
    <location>
        <begin position="1"/>
        <end position="68"/>
    </location>
</feature>
<gene>
    <name evidence="2" type="ORF">LNKW23_41000</name>
</gene>
<protein>
    <submittedName>
        <fullName evidence="2">Uncharacterized protein</fullName>
    </submittedName>
</protein>
<proteinExistence type="predicted"/>
<feature type="compositionally biased region" description="Basic residues" evidence="1">
    <location>
        <begin position="100"/>
        <end position="118"/>
    </location>
</feature>
<feature type="compositionally biased region" description="Gly residues" evidence="1">
    <location>
        <begin position="1"/>
        <end position="11"/>
    </location>
</feature>
<name>A0ABQ6LS66_9RHOB</name>
<accession>A0ABQ6LS66</accession>
<organism evidence="2 3">
    <name type="scientific">Paralimibaculum aggregatum</name>
    <dbReference type="NCBI Taxonomy" id="3036245"/>
    <lineage>
        <taxon>Bacteria</taxon>
        <taxon>Pseudomonadati</taxon>
        <taxon>Pseudomonadota</taxon>
        <taxon>Alphaproteobacteria</taxon>
        <taxon>Rhodobacterales</taxon>
        <taxon>Paracoccaceae</taxon>
        <taxon>Paralimibaculum</taxon>
    </lineage>
</organism>
<evidence type="ECO:0000313" key="3">
    <source>
        <dbReference type="Proteomes" id="UP001239909"/>
    </source>
</evidence>